<dbReference type="AlphaFoldDB" id="A0A8S1RPZ1"/>
<comment type="caution">
    <text evidence="1">The sequence shown here is derived from an EMBL/GenBank/DDBJ whole genome shotgun (WGS) entry which is preliminary data.</text>
</comment>
<dbReference type="EMBL" id="CAJJDN010000213">
    <property type="protein sequence ID" value="CAD8129260.1"/>
    <property type="molecule type" value="Genomic_DNA"/>
</dbReference>
<name>A0A8S1RPZ1_9CILI</name>
<proteinExistence type="predicted"/>
<organism evidence="1 2">
    <name type="scientific">Paramecium sonneborni</name>
    <dbReference type="NCBI Taxonomy" id="65129"/>
    <lineage>
        <taxon>Eukaryota</taxon>
        <taxon>Sar</taxon>
        <taxon>Alveolata</taxon>
        <taxon>Ciliophora</taxon>
        <taxon>Intramacronucleata</taxon>
        <taxon>Oligohymenophorea</taxon>
        <taxon>Peniculida</taxon>
        <taxon>Parameciidae</taxon>
        <taxon>Paramecium</taxon>
    </lineage>
</organism>
<accession>A0A8S1RPZ1</accession>
<sequence length="95" mass="10664">MQKEGDQYSKNRGGDGIRTTLAGFGVLGARYHAIDSMVIVTDSGFVSKDQQVKDKRFTINNTGQERVVKRVLQNDTIQLKILDEEPINLVVKELK</sequence>
<protein>
    <submittedName>
        <fullName evidence="1">Uncharacterized protein</fullName>
    </submittedName>
</protein>
<reference evidence="1" key="1">
    <citation type="submission" date="2021-01" db="EMBL/GenBank/DDBJ databases">
        <authorList>
            <consortium name="Genoscope - CEA"/>
            <person name="William W."/>
        </authorList>
    </citation>
    <scope>NUCLEOTIDE SEQUENCE</scope>
</reference>
<keyword evidence="2" id="KW-1185">Reference proteome</keyword>
<dbReference type="Proteomes" id="UP000692954">
    <property type="component" value="Unassembled WGS sequence"/>
</dbReference>
<gene>
    <name evidence="1" type="ORF">PSON_ATCC_30995.1.T2130001</name>
</gene>
<evidence type="ECO:0000313" key="2">
    <source>
        <dbReference type="Proteomes" id="UP000692954"/>
    </source>
</evidence>
<evidence type="ECO:0000313" key="1">
    <source>
        <dbReference type="EMBL" id="CAD8129260.1"/>
    </source>
</evidence>